<feature type="domain" description="Carrier" evidence="7">
    <location>
        <begin position="1672"/>
        <end position="1747"/>
    </location>
</feature>
<evidence type="ECO:0000256" key="1">
    <source>
        <dbReference type="ARBA" id="ARBA00001957"/>
    </source>
</evidence>
<dbReference type="Gene3D" id="1.10.1200.10">
    <property type="entry name" value="ACP-like"/>
    <property type="match status" value="1"/>
</dbReference>
<dbReference type="Gene3D" id="3.40.47.10">
    <property type="match status" value="1"/>
</dbReference>
<dbReference type="Proteomes" id="UP000198251">
    <property type="component" value="Chromosome I"/>
</dbReference>
<keyword evidence="11" id="KW-1185">Reference proteome</keyword>
<feature type="domain" description="Ketosynthase family 3 (KS3)" evidence="8">
    <location>
        <begin position="1"/>
        <end position="420"/>
    </location>
</feature>
<dbReference type="InterPro" id="IPR020841">
    <property type="entry name" value="PKS_Beta-ketoAc_synthase_dom"/>
</dbReference>
<dbReference type="Pfam" id="PF08659">
    <property type="entry name" value="KR"/>
    <property type="match status" value="1"/>
</dbReference>
<dbReference type="GO" id="GO:0004315">
    <property type="term" value="F:3-oxoacyl-[acyl-carrier-protein] synthase activity"/>
    <property type="evidence" value="ECO:0007669"/>
    <property type="project" value="InterPro"/>
</dbReference>
<dbReference type="CDD" id="cd00833">
    <property type="entry name" value="PKS"/>
    <property type="match status" value="1"/>
</dbReference>
<dbReference type="InterPro" id="IPR018201">
    <property type="entry name" value="Ketoacyl_synth_AS"/>
</dbReference>
<evidence type="ECO:0000256" key="3">
    <source>
        <dbReference type="ARBA" id="ARBA00022553"/>
    </source>
</evidence>
<dbReference type="InterPro" id="IPR020806">
    <property type="entry name" value="PKS_PP-bd"/>
</dbReference>
<dbReference type="PROSITE" id="PS00606">
    <property type="entry name" value="KS3_1"/>
    <property type="match status" value="1"/>
</dbReference>
<dbReference type="PROSITE" id="PS52019">
    <property type="entry name" value="PKS_MFAS_DH"/>
    <property type="match status" value="1"/>
</dbReference>
<evidence type="ECO:0000259" key="7">
    <source>
        <dbReference type="PROSITE" id="PS50075"/>
    </source>
</evidence>
<dbReference type="InterPro" id="IPR014030">
    <property type="entry name" value="Ketoacyl_synth_N"/>
</dbReference>
<sequence>MAGRFPGARSVEEFRDNLLDGVESISFFDDEELRAAGVTDAELADPAYVRAAPVIGDVDMFDAALFGLSSREAQLVDPQFRVFLETCHSALENGGVVPGQGSDRIGVYAGSRPNNYLEDNIYRSTQAMRSAGNLLASISNHTDYLATSVAYRLGLTGPAISMVTACSTSLVAVHVAVRALRAGECEVALAGGVEICLPEIGGYVYKDGGIFSPDGRIRPFDSQAQGTVFGNGCGAVLLKPLAAALADGNPVHAVIRGTAINNDGSDKGAFSSPSASGQVAVVRAGLRDADVHPATIGYVEAHGTGTLVGDPIEVGALSTAWREQTDEAGYCAIASVKANVGHLGAAAGVAGLVNAVCTVRDGVLAPVINFDEPNPRIDFVNGPFYVSTELRSWPASDRPRRAAVSSFGIGGTNANVIIEQPPARAASRPGRRSFQLIPVSAHTPEALDALTGRLADWLSGTDEELADLAYTLSTGRRALPLRRFVVAGAPADAAARLTVDLPAFRATAARGATFLFPGQGAQYPGMALELYHSEPVFRAEYNACAAALRATHDVDLLHLLLKADSETQNQTRNTQPLLFAIEYALARTMQSLGIQPTAMLGHSIGEYVAAALAGVFSRDDAVRLVAERGALMQTAESGSMLVVTLPEELLVPMLDDTLDIAAINAPGVCVVAGRTEDVERFEDELMLHGVSSRRVHTSHAFHSRTMDGILDRFEEAVRKTTLHPPAIPFVSNLTGTWIADDEATDPSYWARHLRGCVRFAAGVELLTTDGDRAFVEVGPGRTLTGYVTAQDRSAVAVATLRHPKQQQSDAETLLGAVGRLWAEGVPVDWAGFWSDERRNLLALPEYPYQRQRYWIEPDEEEPAAVGGAAVTAGPVGAYTAPVWLETPAPDPVAAEGTWLVLSPPDDTVLPRVAERARAAGASVLLATTDEQAMALLADLPADLPAPVTLVHGLCVGTRPEGLTEAAAAGYWLENGFHSVLRMLQEAVRRLPGTPVELVVVTSQMQDVTGDGLVEPAKAAVLGVVKLAPKELESVTSRSIDLGGTYREDLAMAQLFAEIAGKGTEQQVAYRGRKRWAWSYAGISVTAPAGAPPALRQGGVYLLTGGLGGLGLVLARQLVDLVSAKVVLLGRSGLPDREEWPAVLAATPQAPVAHRIRAVQEIEESGGQVLTLAADVTDADSMRAVRDRVLDHFGPVDGVFHLAAVAGGGMLETRSHEDAQAVLAPKVRGTYLLDEIFQPDLMVLYSSIAVLSSDFGLGDYVGANAVLDAFAQARWAEGRHTVSINWPPFAEVGMAQEVEAPSIFAQIAWGEQPADAEVRPVAHPMLSARTDVDDSLSTFDVDLSATNWVLDEHRMTGIPTMPGTGIIELVRAAFADLTGEQHGEITDLMLVQPLVAHPGLRCQLDLRRQPDGFEVVLRSPDGNQYAQGRVGPGDAVDPTKHDLAQLRAEATEISVPDLANFEGVLKFGPRWSGIRGRWSAPGMELVTVELDERFRSDLDEYHLHPAILDCSIGIGQVIRGEGFYLPFSYGRIRVHSALPGRVHAIIRHLDDTLGETASTDVTLIDDDGNEVLTVERFTIFRMPEDLPERTQGTSVAAPAVAEPLDEVTPEAGAEALRLILGGAVGPQVIWCPEGLDVRLRRTSKVNRAAVTEQLTAGGTSTGTARTLSTPYVEPSSDLERALAQLWSDTVGVEQIGAEDDFFDLGGNSLFAVQLVSRIRQRFSVDVSAAQLFDSRHVRGLGQVIEAALVAKISAMSEEQVAQTMGLTTDAG</sequence>
<dbReference type="InterPro" id="IPR049900">
    <property type="entry name" value="PKS_mFAS_DH"/>
</dbReference>
<dbReference type="InterPro" id="IPR036736">
    <property type="entry name" value="ACP-like_sf"/>
</dbReference>
<dbReference type="SUPFAM" id="SSF53901">
    <property type="entry name" value="Thiolase-like"/>
    <property type="match status" value="1"/>
</dbReference>
<evidence type="ECO:0000256" key="5">
    <source>
        <dbReference type="ARBA" id="ARBA00023315"/>
    </source>
</evidence>
<dbReference type="FunFam" id="1.10.1200.10:FF:000016">
    <property type="entry name" value="Non-ribosomal peptide synthase"/>
    <property type="match status" value="1"/>
</dbReference>
<dbReference type="InterPro" id="IPR050091">
    <property type="entry name" value="PKS_NRPS_Biosynth_Enz"/>
</dbReference>
<dbReference type="InterPro" id="IPR014031">
    <property type="entry name" value="Ketoacyl_synth_C"/>
</dbReference>
<feature type="region of interest" description="C-terminal hotdog fold" evidence="6">
    <location>
        <begin position="1449"/>
        <end position="1587"/>
    </location>
</feature>
<dbReference type="PANTHER" id="PTHR43775:SF51">
    <property type="entry name" value="INACTIVE PHENOLPHTHIOCEROL SYNTHESIS POLYKETIDE SYNTHASE TYPE I PKS1-RELATED"/>
    <property type="match status" value="1"/>
</dbReference>
<dbReference type="Pfam" id="PF00109">
    <property type="entry name" value="ketoacyl-synt"/>
    <property type="match status" value="1"/>
</dbReference>
<dbReference type="SMART" id="SM00823">
    <property type="entry name" value="PKS_PP"/>
    <property type="match status" value="1"/>
</dbReference>
<feature type="region of interest" description="N-terminal hotdog fold" evidence="6">
    <location>
        <begin position="1322"/>
        <end position="1436"/>
    </location>
</feature>
<reference evidence="10 11" key="1">
    <citation type="submission" date="2016-06" db="EMBL/GenBank/DDBJ databases">
        <authorList>
            <person name="Kjaerup R.B."/>
            <person name="Dalgaard T.S."/>
            <person name="Juul-Madsen H.R."/>
        </authorList>
    </citation>
    <scope>NUCLEOTIDE SEQUENCE [LARGE SCALE GENOMIC DNA]</scope>
    <source>
        <strain evidence="10 11">DSM 43913</strain>
    </source>
</reference>
<dbReference type="InterPro" id="IPR020807">
    <property type="entry name" value="PKS_DH"/>
</dbReference>
<keyword evidence="4 10" id="KW-0808">Transferase</keyword>
<feature type="active site" description="Proton donor; for dehydratase activity" evidence="6">
    <location>
        <position position="1508"/>
    </location>
</feature>
<dbReference type="InterPro" id="IPR016036">
    <property type="entry name" value="Malonyl_transacylase_ACP-bd"/>
</dbReference>
<dbReference type="SUPFAM" id="SSF52151">
    <property type="entry name" value="FabD/lysophospholipase-like"/>
    <property type="match status" value="1"/>
</dbReference>
<feature type="domain" description="PKS/mFAS DH" evidence="9">
    <location>
        <begin position="1322"/>
        <end position="1587"/>
    </location>
</feature>
<dbReference type="Gene3D" id="3.30.70.3290">
    <property type="match status" value="1"/>
</dbReference>
<dbReference type="SMART" id="SM00826">
    <property type="entry name" value="PKS_DH"/>
    <property type="match status" value="1"/>
</dbReference>
<dbReference type="Pfam" id="PF00698">
    <property type="entry name" value="Acyl_transf_1"/>
    <property type="match status" value="1"/>
</dbReference>
<dbReference type="Pfam" id="PF02801">
    <property type="entry name" value="Ketoacyl-synt_C"/>
    <property type="match status" value="1"/>
</dbReference>
<dbReference type="Pfam" id="PF21089">
    <property type="entry name" value="PKS_DH_N"/>
    <property type="match status" value="1"/>
</dbReference>
<dbReference type="SUPFAM" id="SSF51735">
    <property type="entry name" value="NAD(P)-binding Rossmann-fold domains"/>
    <property type="match status" value="2"/>
</dbReference>
<dbReference type="InterPro" id="IPR016039">
    <property type="entry name" value="Thiolase-like"/>
</dbReference>
<dbReference type="PROSITE" id="PS52004">
    <property type="entry name" value="KS3_2"/>
    <property type="match status" value="1"/>
</dbReference>
<dbReference type="PROSITE" id="PS50075">
    <property type="entry name" value="CARRIER"/>
    <property type="match status" value="1"/>
</dbReference>
<dbReference type="Pfam" id="PF00550">
    <property type="entry name" value="PP-binding"/>
    <property type="match status" value="1"/>
</dbReference>
<dbReference type="GO" id="GO:0044550">
    <property type="term" value="P:secondary metabolite biosynthetic process"/>
    <property type="evidence" value="ECO:0007669"/>
    <property type="project" value="UniProtKB-ARBA"/>
</dbReference>
<keyword evidence="3" id="KW-0597">Phosphoprotein</keyword>
<evidence type="ECO:0000313" key="10">
    <source>
        <dbReference type="EMBL" id="SCG18819.1"/>
    </source>
</evidence>
<dbReference type="SMART" id="SM00825">
    <property type="entry name" value="PKS_KS"/>
    <property type="match status" value="1"/>
</dbReference>
<feature type="active site" description="Proton acceptor; for dehydratase activity" evidence="6">
    <location>
        <position position="1352"/>
    </location>
</feature>
<organism evidence="10 11">
    <name type="scientific">Micromonospora echinofusca</name>
    <dbReference type="NCBI Taxonomy" id="47858"/>
    <lineage>
        <taxon>Bacteria</taxon>
        <taxon>Bacillati</taxon>
        <taxon>Actinomycetota</taxon>
        <taxon>Actinomycetes</taxon>
        <taxon>Micromonosporales</taxon>
        <taxon>Micromonosporaceae</taxon>
        <taxon>Micromonospora</taxon>
    </lineage>
</organism>
<evidence type="ECO:0000256" key="6">
    <source>
        <dbReference type="PROSITE-ProRule" id="PRU01363"/>
    </source>
</evidence>
<dbReference type="InterPro" id="IPR009081">
    <property type="entry name" value="PP-bd_ACP"/>
</dbReference>
<gene>
    <name evidence="10" type="ORF">GA0070610_5172</name>
</gene>
<dbReference type="PANTHER" id="PTHR43775">
    <property type="entry name" value="FATTY ACID SYNTHASE"/>
    <property type="match status" value="1"/>
</dbReference>
<evidence type="ECO:0000259" key="9">
    <source>
        <dbReference type="PROSITE" id="PS52019"/>
    </source>
</evidence>
<dbReference type="SUPFAM" id="SSF55048">
    <property type="entry name" value="Probable ACP-binding domain of malonyl-CoA ACP transacylase"/>
    <property type="match status" value="1"/>
</dbReference>
<dbReference type="InterPro" id="IPR042104">
    <property type="entry name" value="PKS_dehydratase_sf"/>
</dbReference>
<dbReference type="Gene3D" id="3.40.366.10">
    <property type="entry name" value="Malonyl-Coenzyme A Acyl Carrier Protein, domain 2"/>
    <property type="match status" value="1"/>
</dbReference>
<dbReference type="InterPro" id="IPR013968">
    <property type="entry name" value="PKS_KR"/>
</dbReference>
<dbReference type="SMART" id="SM00822">
    <property type="entry name" value="PKS_KR"/>
    <property type="match status" value="1"/>
</dbReference>
<dbReference type="InterPro" id="IPR049551">
    <property type="entry name" value="PKS_DH_C"/>
</dbReference>
<dbReference type="Gene3D" id="3.10.129.110">
    <property type="entry name" value="Polyketide synthase dehydratase"/>
    <property type="match status" value="1"/>
</dbReference>
<dbReference type="Pfam" id="PF14765">
    <property type="entry name" value="PS-DH"/>
    <property type="match status" value="1"/>
</dbReference>
<dbReference type="Pfam" id="PF16197">
    <property type="entry name" value="KAsynt_C_assoc"/>
    <property type="match status" value="1"/>
</dbReference>
<keyword evidence="5" id="KW-0012">Acyltransferase</keyword>
<dbReference type="InterPro" id="IPR032821">
    <property type="entry name" value="PKS_assoc"/>
</dbReference>
<protein>
    <submittedName>
        <fullName evidence="10">Acyl transferase domain-containing protein</fullName>
    </submittedName>
</protein>
<comment type="cofactor">
    <cofactor evidence="1">
        <name>pantetheine 4'-phosphate</name>
        <dbReference type="ChEBI" id="CHEBI:47942"/>
    </cofactor>
</comment>
<dbReference type="GO" id="GO:0006633">
    <property type="term" value="P:fatty acid biosynthetic process"/>
    <property type="evidence" value="ECO:0007669"/>
    <property type="project" value="InterPro"/>
</dbReference>
<dbReference type="InterPro" id="IPR036291">
    <property type="entry name" value="NAD(P)-bd_dom_sf"/>
</dbReference>
<evidence type="ECO:0000313" key="11">
    <source>
        <dbReference type="Proteomes" id="UP000198251"/>
    </source>
</evidence>
<dbReference type="EMBL" id="LT607733">
    <property type="protein sequence ID" value="SCG18819.1"/>
    <property type="molecule type" value="Genomic_DNA"/>
</dbReference>
<dbReference type="InterPro" id="IPR001227">
    <property type="entry name" value="Ac_transferase_dom_sf"/>
</dbReference>
<name>A0A1C5GG66_MICEH</name>
<accession>A0A1C5GG66</accession>
<keyword evidence="2" id="KW-0596">Phosphopantetheine</keyword>
<dbReference type="SMART" id="SM00827">
    <property type="entry name" value="PKS_AT"/>
    <property type="match status" value="1"/>
</dbReference>
<proteinExistence type="predicted"/>
<dbReference type="InterPro" id="IPR014043">
    <property type="entry name" value="Acyl_transferase_dom"/>
</dbReference>
<dbReference type="GO" id="GO:0031177">
    <property type="term" value="F:phosphopantetheine binding"/>
    <property type="evidence" value="ECO:0007669"/>
    <property type="project" value="InterPro"/>
</dbReference>
<dbReference type="InterPro" id="IPR057326">
    <property type="entry name" value="KR_dom"/>
</dbReference>
<dbReference type="InterPro" id="IPR049552">
    <property type="entry name" value="PKS_DH_N"/>
</dbReference>
<evidence type="ECO:0000259" key="8">
    <source>
        <dbReference type="PROSITE" id="PS52004"/>
    </source>
</evidence>
<dbReference type="InterPro" id="IPR016035">
    <property type="entry name" value="Acyl_Trfase/lysoPLipase"/>
</dbReference>
<evidence type="ECO:0000256" key="4">
    <source>
        <dbReference type="ARBA" id="ARBA00022679"/>
    </source>
</evidence>
<dbReference type="Gene3D" id="3.40.50.720">
    <property type="entry name" value="NAD(P)-binding Rossmann-like Domain"/>
    <property type="match status" value="1"/>
</dbReference>
<evidence type="ECO:0000256" key="2">
    <source>
        <dbReference type="ARBA" id="ARBA00022450"/>
    </source>
</evidence>
<dbReference type="GO" id="GO:0004312">
    <property type="term" value="F:fatty acid synthase activity"/>
    <property type="evidence" value="ECO:0007669"/>
    <property type="project" value="TreeGrafter"/>
</dbReference>
<dbReference type="SUPFAM" id="SSF47336">
    <property type="entry name" value="ACP-like"/>
    <property type="match status" value="1"/>
</dbReference>